<reference evidence="1" key="1">
    <citation type="submission" date="2010-06" db="EMBL/GenBank/DDBJ databases">
        <title>Complete sequence of Hyphomicrobium denitrificans ATCC 51888.</title>
        <authorList>
            <consortium name="US DOE Joint Genome Institute"/>
            <person name="Lucas S."/>
            <person name="Copeland A."/>
            <person name="Lapidus A."/>
            <person name="Cheng J.-F."/>
            <person name="Bruce D."/>
            <person name="Goodwin L."/>
            <person name="Pitluck S."/>
            <person name="Held B."/>
            <person name="Detter J.C."/>
            <person name="Han C."/>
            <person name="Tapia R."/>
            <person name="Land M."/>
            <person name="Hauser L."/>
            <person name="Kyrpides N."/>
            <person name="Ivanova N."/>
            <person name="Brown P.J.B."/>
            <person name="Brun Y.V."/>
            <person name="Woyke T."/>
        </authorList>
    </citation>
    <scope>NUCLEOTIDE SEQUENCE</scope>
    <source>
        <strain evidence="1">ATCC 51888</strain>
    </source>
</reference>
<dbReference type="STRING" id="582899.Hden_0166"/>
<keyword evidence="3" id="KW-1185">Reference proteome</keyword>
<dbReference type="EMBL" id="CP002083">
    <property type="protein sequence ID" value="ADJ21993.1"/>
    <property type="molecule type" value="Genomic_DNA"/>
</dbReference>
<dbReference type="KEGG" id="hdn:Hden_1585"/>
<reference evidence="3" key="2">
    <citation type="journal article" date="2011" name="J. Bacteriol.">
        <title>Genome sequences of eight morphologically diverse alphaproteobacteria.</title>
        <authorList>
            <consortium name="US DOE Joint Genome Institute"/>
            <person name="Brown P.J."/>
            <person name="Kysela D.T."/>
            <person name="Buechlein A."/>
            <person name="Hemmerich C."/>
            <person name="Brun Y.V."/>
        </authorList>
    </citation>
    <scope>NUCLEOTIDE SEQUENCE [LARGE SCALE GENOMIC DNA]</scope>
    <source>
        <strain evidence="3">ATCC 51888 / DSM 1869 / NCIB 11706 / TK 0415</strain>
    </source>
</reference>
<evidence type="ECO:0000313" key="2">
    <source>
        <dbReference type="EMBL" id="ADJ23393.1"/>
    </source>
</evidence>
<name>D8JQ72_HYPDA</name>
<sequence length="230" mass="23312">MSVRRRSISYGGALPASLTFLTSSRKPTTSGTHTYTGVSFGTASSDRCIIVSLTSSLTTATPVTSVTIGGVSATRCAISWYFNNTLPVEIWIAQVPTGTSGNIAITTSAGGGWTSVIGVYAATRLKSIVPVATSIDQDFNGSTWNKVVNTSVFVPAGGFAVSAARLGSGTYSSVAWTGATQDFALAQVTASEGALSGASLLAIANTTANISTTFNAGTAIGLIGATVSFR</sequence>
<organism evidence="1 3">
    <name type="scientific">Hyphomicrobium denitrificans (strain ATCC 51888 / DSM 1869 / NCIMB 11706 / TK 0415)</name>
    <dbReference type="NCBI Taxonomy" id="582899"/>
    <lineage>
        <taxon>Bacteria</taxon>
        <taxon>Pseudomonadati</taxon>
        <taxon>Pseudomonadota</taxon>
        <taxon>Alphaproteobacteria</taxon>
        <taxon>Hyphomicrobiales</taxon>
        <taxon>Hyphomicrobiaceae</taxon>
        <taxon>Hyphomicrobium</taxon>
    </lineage>
</organism>
<gene>
    <name evidence="1" type="ordered locus">Hden_0166</name>
    <name evidence="2" type="ordered locus">Hden_1585</name>
</gene>
<proteinExistence type="predicted"/>
<protein>
    <submittedName>
        <fullName evidence="1">Uncharacterized protein</fullName>
    </submittedName>
</protein>
<dbReference type="EMBL" id="CP002083">
    <property type="protein sequence ID" value="ADJ23393.1"/>
    <property type="molecule type" value="Genomic_DNA"/>
</dbReference>
<dbReference type="HOGENOM" id="CLU_1203517_0_0_5"/>
<evidence type="ECO:0000313" key="1">
    <source>
        <dbReference type="EMBL" id="ADJ21993.1"/>
    </source>
</evidence>
<dbReference type="Proteomes" id="UP000002033">
    <property type="component" value="Chromosome"/>
</dbReference>
<evidence type="ECO:0000313" key="3">
    <source>
        <dbReference type="Proteomes" id="UP000002033"/>
    </source>
</evidence>
<accession>D8JQ72</accession>
<dbReference type="KEGG" id="hdn:Hden_0166"/>
<dbReference type="AlphaFoldDB" id="D8JQ72"/>